<keyword evidence="3 5" id="KW-0808">Transferase</keyword>
<dbReference type="InterPro" id="IPR045185">
    <property type="entry name" value="PUB22/23/24-like"/>
</dbReference>
<dbReference type="GO" id="GO:0016567">
    <property type="term" value="P:protein ubiquitination"/>
    <property type="evidence" value="ECO:0007669"/>
    <property type="project" value="UniProtKB-UniRule"/>
</dbReference>
<protein>
    <recommendedName>
        <fullName evidence="5 7">U-box domain-containing protein</fullName>
        <ecNumber evidence="5">2.3.2.27</ecNumber>
    </recommendedName>
    <alternativeName>
        <fullName evidence="5">RING-type E3 ubiquitin transferase PUB</fullName>
    </alternativeName>
</protein>
<dbReference type="InterPro" id="IPR013083">
    <property type="entry name" value="Znf_RING/FYVE/PHD"/>
</dbReference>
<feature type="compositionally biased region" description="Low complexity" evidence="6">
    <location>
        <begin position="79"/>
        <end position="91"/>
    </location>
</feature>
<dbReference type="Gene3D" id="1.25.10.10">
    <property type="entry name" value="Leucine-rich Repeat Variant"/>
    <property type="match status" value="2"/>
</dbReference>
<evidence type="ECO:0000313" key="8">
    <source>
        <dbReference type="EMBL" id="WOL06293.1"/>
    </source>
</evidence>
<proteinExistence type="predicted"/>
<comment type="function">
    <text evidence="5">Functions as an E3 ubiquitin ligase.</text>
</comment>
<evidence type="ECO:0000259" key="7">
    <source>
        <dbReference type="PROSITE" id="PS51698"/>
    </source>
</evidence>
<dbReference type="PANTHER" id="PTHR22849">
    <property type="entry name" value="WDSAM1 PROTEIN"/>
    <property type="match status" value="1"/>
</dbReference>
<comment type="catalytic activity">
    <reaction evidence="1 5">
        <text>S-ubiquitinyl-[E2 ubiquitin-conjugating enzyme]-L-cysteine + [acceptor protein]-L-lysine = [E2 ubiquitin-conjugating enzyme]-L-cysteine + N(6)-ubiquitinyl-[acceptor protein]-L-lysine.</text>
        <dbReference type="EC" id="2.3.2.27"/>
    </reaction>
</comment>
<dbReference type="CDD" id="cd16664">
    <property type="entry name" value="RING-Ubox_PUB"/>
    <property type="match status" value="1"/>
</dbReference>
<evidence type="ECO:0000256" key="6">
    <source>
        <dbReference type="SAM" id="MobiDB-lite"/>
    </source>
</evidence>
<dbReference type="AlphaFoldDB" id="A0AAQ3KG41"/>
<evidence type="ECO:0000256" key="4">
    <source>
        <dbReference type="ARBA" id="ARBA00022786"/>
    </source>
</evidence>
<dbReference type="EC" id="2.3.2.27" evidence="5"/>
<dbReference type="InterPro" id="IPR003613">
    <property type="entry name" value="Ubox_domain"/>
</dbReference>
<feature type="domain" description="U-box" evidence="7">
    <location>
        <begin position="3"/>
        <end position="78"/>
    </location>
</feature>
<dbReference type="Proteomes" id="UP001327560">
    <property type="component" value="Chromosome 4"/>
</dbReference>
<evidence type="ECO:0000256" key="3">
    <source>
        <dbReference type="ARBA" id="ARBA00022679"/>
    </source>
</evidence>
<dbReference type="InterPro" id="IPR016024">
    <property type="entry name" value="ARM-type_fold"/>
</dbReference>
<dbReference type="EMBL" id="CP136893">
    <property type="protein sequence ID" value="WOL06293.1"/>
    <property type="molecule type" value="Genomic_DNA"/>
</dbReference>
<dbReference type="Pfam" id="PF04564">
    <property type="entry name" value="U-box"/>
    <property type="match status" value="1"/>
</dbReference>
<dbReference type="InterPro" id="IPR045210">
    <property type="entry name" value="RING-Ubox_PUB"/>
</dbReference>
<evidence type="ECO:0000256" key="1">
    <source>
        <dbReference type="ARBA" id="ARBA00000900"/>
    </source>
</evidence>
<reference evidence="8 9" key="1">
    <citation type="submission" date="2023-10" db="EMBL/GenBank/DDBJ databases">
        <title>Chromosome-scale genome assembly provides insights into flower coloration mechanisms of Canna indica.</title>
        <authorList>
            <person name="Li C."/>
        </authorList>
    </citation>
    <scope>NUCLEOTIDE SEQUENCE [LARGE SCALE GENOMIC DNA]</scope>
    <source>
        <tissue evidence="8">Flower</tissue>
    </source>
</reference>
<dbReference type="SUPFAM" id="SSF57850">
    <property type="entry name" value="RING/U-box"/>
    <property type="match status" value="1"/>
</dbReference>
<sequence>MDEAPILFRCPISMELMEDPVTITTGVTYERKNIEKWLFTYKKTTCPATMQMLESFDLTPNLTLKRLISSFMEKPTPREPSTPSCSSSSTSDDAVEHGELVALLSEIQTGPFKATGLRKLKSLIEKKDRLQKDLIESGSVQVMFHVVAAAAESSDFAAFRACEEALGVLALLPLLEESTAAALLLKPECTEPTMAVLRRGSAAARVHAMEMLTKIAKIDNEWTKTMTDQDADDVLKSLLEVLSDEISISTKLSSSSLDVLLEIAASSKKNRLKAIEAGAVRVLVELLPEANRHSCEKALLLLKRLCEREEGRRALAEHGMGVAAVSKKMLRVSEAATKLSVKILWLMSSFLPAEEVLEEMMVSGSVRKLLALVQMEGEGRSSSTKEKAIRIIKLHGHFWSQYACFPAEFKHFLRLTHH</sequence>
<dbReference type="SMART" id="SM00504">
    <property type="entry name" value="Ubox"/>
    <property type="match status" value="1"/>
</dbReference>
<comment type="pathway">
    <text evidence="2 5">Protein modification; protein ubiquitination.</text>
</comment>
<feature type="region of interest" description="Disordered" evidence="6">
    <location>
        <begin position="73"/>
        <end position="92"/>
    </location>
</feature>
<dbReference type="Pfam" id="PF25598">
    <property type="entry name" value="ARM_PUB"/>
    <property type="match status" value="1"/>
</dbReference>
<dbReference type="PROSITE" id="PS51698">
    <property type="entry name" value="U_BOX"/>
    <property type="match status" value="1"/>
</dbReference>
<dbReference type="SUPFAM" id="SSF48371">
    <property type="entry name" value="ARM repeat"/>
    <property type="match status" value="1"/>
</dbReference>
<accession>A0AAQ3KG41</accession>
<evidence type="ECO:0000313" key="9">
    <source>
        <dbReference type="Proteomes" id="UP001327560"/>
    </source>
</evidence>
<evidence type="ECO:0000256" key="2">
    <source>
        <dbReference type="ARBA" id="ARBA00004906"/>
    </source>
</evidence>
<gene>
    <name evidence="8" type="ORF">Cni_G15025</name>
</gene>
<dbReference type="InterPro" id="IPR058678">
    <property type="entry name" value="ARM_PUB"/>
</dbReference>
<dbReference type="GO" id="GO:0061630">
    <property type="term" value="F:ubiquitin protein ligase activity"/>
    <property type="evidence" value="ECO:0007669"/>
    <property type="project" value="UniProtKB-UniRule"/>
</dbReference>
<name>A0AAQ3KG41_9LILI</name>
<keyword evidence="9" id="KW-1185">Reference proteome</keyword>
<organism evidence="8 9">
    <name type="scientific">Canna indica</name>
    <name type="common">Indian-shot</name>
    <dbReference type="NCBI Taxonomy" id="4628"/>
    <lineage>
        <taxon>Eukaryota</taxon>
        <taxon>Viridiplantae</taxon>
        <taxon>Streptophyta</taxon>
        <taxon>Embryophyta</taxon>
        <taxon>Tracheophyta</taxon>
        <taxon>Spermatophyta</taxon>
        <taxon>Magnoliopsida</taxon>
        <taxon>Liliopsida</taxon>
        <taxon>Zingiberales</taxon>
        <taxon>Cannaceae</taxon>
        <taxon>Canna</taxon>
    </lineage>
</organism>
<dbReference type="PANTHER" id="PTHR22849:SF23">
    <property type="entry name" value="U-BOX DOMAIN-CONTAINING PROTEIN"/>
    <property type="match status" value="1"/>
</dbReference>
<dbReference type="InterPro" id="IPR011989">
    <property type="entry name" value="ARM-like"/>
</dbReference>
<keyword evidence="4 5" id="KW-0833">Ubl conjugation pathway</keyword>
<evidence type="ECO:0000256" key="5">
    <source>
        <dbReference type="RuleBase" id="RU369093"/>
    </source>
</evidence>
<dbReference type="Gene3D" id="3.30.40.10">
    <property type="entry name" value="Zinc/RING finger domain, C3HC4 (zinc finger)"/>
    <property type="match status" value="1"/>
</dbReference>